<dbReference type="Gene3D" id="3.30.565.10">
    <property type="entry name" value="Histidine kinase-like ATPase, C-terminal domain"/>
    <property type="match status" value="1"/>
</dbReference>
<dbReference type="InterPro" id="IPR036890">
    <property type="entry name" value="HATPase_C_sf"/>
</dbReference>
<dbReference type="InterPro" id="IPR003594">
    <property type="entry name" value="HATPase_dom"/>
</dbReference>
<dbReference type="AlphaFoldDB" id="A0A9W5Y0Q5"/>
<keyword evidence="4" id="KW-0808">Transferase</keyword>
<dbReference type="PROSITE" id="PS50113">
    <property type="entry name" value="PAC"/>
    <property type="match status" value="2"/>
</dbReference>
<evidence type="ECO:0000256" key="5">
    <source>
        <dbReference type="ARBA" id="ARBA00022741"/>
    </source>
</evidence>
<dbReference type="CDD" id="cd00130">
    <property type="entry name" value="PAS"/>
    <property type="match status" value="1"/>
</dbReference>
<keyword evidence="3" id="KW-0597">Phosphoprotein</keyword>
<dbReference type="SUPFAM" id="SSF55874">
    <property type="entry name" value="ATPase domain of HSP90 chaperone/DNA topoisomerase II/histidine kinase"/>
    <property type="match status" value="1"/>
</dbReference>
<dbReference type="Pfam" id="PF13426">
    <property type="entry name" value="PAS_9"/>
    <property type="match status" value="2"/>
</dbReference>
<dbReference type="FunFam" id="3.30.565.10:FF:000037">
    <property type="entry name" value="Hybrid sensor histidine kinase/response regulator"/>
    <property type="match status" value="1"/>
</dbReference>
<dbReference type="Gene3D" id="1.10.287.130">
    <property type="match status" value="1"/>
</dbReference>
<dbReference type="CDD" id="cd00082">
    <property type="entry name" value="HisKA"/>
    <property type="match status" value="1"/>
</dbReference>
<feature type="domain" description="PAC" evidence="10">
    <location>
        <begin position="340"/>
        <end position="390"/>
    </location>
</feature>
<keyword evidence="7" id="KW-0067">ATP-binding</keyword>
<dbReference type="InterPro" id="IPR035965">
    <property type="entry name" value="PAS-like_dom_sf"/>
</dbReference>
<dbReference type="GO" id="GO:0006355">
    <property type="term" value="P:regulation of DNA-templated transcription"/>
    <property type="evidence" value="ECO:0007669"/>
    <property type="project" value="InterPro"/>
</dbReference>
<dbReference type="SUPFAM" id="SSF55785">
    <property type="entry name" value="PYP-like sensor domain (PAS domain)"/>
    <property type="match status" value="3"/>
</dbReference>
<evidence type="ECO:0000256" key="7">
    <source>
        <dbReference type="ARBA" id="ARBA00022840"/>
    </source>
</evidence>
<name>A0A9W5Y0Q5_9CLOT</name>
<dbReference type="SMART" id="SM00388">
    <property type="entry name" value="HisKA"/>
    <property type="match status" value="1"/>
</dbReference>
<evidence type="ECO:0000256" key="1">
    <source>
        <dbReference type="ARBA" id="ARBA00000085"/>
    </source>
</evidence>
<dbReference type="GO" id="GO:0005524">
    <property type="term" value="F:ATP binding"/>
    <property type="evidence" value="ECO:0007669"/>
    <property type="project" value="UniProtKB-KW"/>
</dbReference>
<dbReference type="Proteomes" id="UP001057868">
    <property type="component" value="Unassembled WGS sequence"/>
</dbReference>
<dbReference type="Pfam" id="PF00512">
    <property type="entry name" value="HisKA"/>
    <property type="match status" value="1"/>
</dbReference>
<dbReference type="RefSeq" id="WP_261851628.1">
    <property type="nucleotide sequence ID" value="NZ_BQXY01000002.1"/>
</dbReference>
<dbReference type="GO" id="GO:0000155">
    <property type="term" value="F:phosphorelay sensor kinase activity"/>
    <property type="evidence" value="ECO:0007669"/>
    <property type="project" value="InterPro"/>
</dbReference>
<evidence type="ECO:0000259" key="10">
    <source>
        <dbReference type="PROSITE" id="PS50113"/>
    </source>
</evidence>
<gene>
    <name evidence="11" type="ORF">CFOLD11_14350</name>
</gene>
<dbReference type="PRINTS" id="PR00344">
    <property type="entry name" value="BCTRLSENSOR"/>
</dbReference>
<accession>A0A9W5Y0Q5</accession>
<dbReference type="InterPro" id="IPR001610">
    <property type="entry name" value="PAC"/>
</dbReference>
<evidence type="ECO:0000256" key="2">
    <source>
        <dbReference type="ARBA" id="ARBA00012438"/>
    </source>
</evidence>
<dbReference type="PANTHER" id="PTHR43711">
    <property type="entry name" value="TWO-COMPONENT HISTIDINE KINASE"/>
    <property type="match status" value="1"/>
</dbReference>
<dbReference type="InterPro" id="IPR004358">
    <property type="entry name" value="Sig_transdc_His_kin-like_C"/>
</dbReference>
<dbReference type="InterPro" id="IPR000700">
    <property type="entry name" value="PAS-assoc_C"/>
</dbReference>
<dbReference type="Pfam" id="PF00989">
    <property type="entry name" value="PAS"/>
    <property type="match status" value="1"/>
</dbReference>
<dbReference type="SUPFAM" id="SSF47384">
    <property type="entry name" value="Homodimeric domain of signal transducing histidine kinase"/>
    <property type="match status" value="1"/>
</dbReference>
<dbReference type="InterPro" id="IPR050736">
    <property type="entry name" value="Sensor_HK_Regulatory"/>
</dbReference>
<dbReference type="InterPro" id="IPR036097">
    <property type="entry name" value="HisK_dim/P_sf"/>
</dbReference>
<evidence type="ECO:0000256" key="3">
    <source>
        <dbReference type="ARBA" id="ARBA00022553"/>
    </source>
</evidence>
<dbReference type="NCBIfam" id="TIGR00229">
    <property type="entry name" value="sensory_box"/>
    <property type="match status" value="3"/>
</dbReference>
<feature type="domain" description="Histidine kinase" evidence="9">
    <location>
        <begin position="407"/>
        <end position="629"/>
    </location>
</feature>
<sequence length="665" mass="76624">MFETTAVDNIEFEDEERSNQILNLDFTCFNYMPGAIVVQKDNEIVFVNESLLKIMECDYEWILGSSIFNLLEEENDKVFINQMRKRLNVEDGKYKIKNPRGNEIHIELKCKDERVGDSIFLFVDIRDISNEKRKFEAIKNRGDRYNDILENLPVSIYVTVDGKFEKVNKEGLRLLGVEDFEDIKGKSMMPYAHPDDVYHINNRKDMLYNKLKSVHFEEQKVIRQDNEVLTVEAASFPYTVKGLKGVVTTIRDISERKQLEIELSESRELYKSLIDILPIGISIHDAKTFSFVSDSYLKILGYDSPNELVGKKLGKVANKEFHDVVTERLNSLLGCNIVLPPIEYKFVTKQGDLIDVEVISVRFSHNQKVNIISTIRDITEKKKAEENKLLLEKTLEYDRLKTEFFSNISHELRTPLNILLSSLQLIELYAVDDTNPKIMDIKKYSNVMKQNCYRLLRLINNLLDITKIDSGYYGLNFHNYNIVKIVEDITQSVASYMREKNIQIIFDTDVEEKIIGCDEDKIEKVVLSLLSNAVKFTKPGGKIDVAVQDLGDRVKISVKDTGIGIPKDKLNSIFERFIQVDKSLSRTSEGAGIGLSLARALIKMHGGTISVTSEYGRFTQFDIVLPLKNIENENIILNSDQYLDRWIANKDKDERVNIEFSDIYI</sequence>
<dbReference type="PROSITE" id="PS50109">
    <property type="entry name" value="HIS_KIN"/>
    <property type="match status" value="1"/>
</dbReference>
<dbReference type="EMBL" id="BQXY01000002">
    <property type="protein sequence ID" value="GKU24609.1"/>
    <property type="molecule type" value="Genomic_DNA"/>
</dbReference>
<feature type="domain" description="PAC" evidence="10">
    <location>
        <begin position="215"/>
        <end position="265"/>
    </location>
</feature>
<dbReference type="SMART" id="SM00086">
    <property type="entry name" value="PAC"/>
    <property type="match status" value="3"/>
</dbReference>
<dbReference type="SMART" id="SM00387">
    <property type="entry name" value="HATPase_c"/>
    <property type="match status" value="1"/>
</dbReference>
<dbReference type="EC" id="2.7.13.3" evidence="2"/>
<reference evidence="11" key="1">
    <citation type="journal article" date="2023" name="Int. J. Syst. Evol. Microbiol.">
        <title>&lt;i&gt;Clostridium folliculivorans&lt;/i&gt; sp. nov., isolated from soil samples of an organic paddy in Japan.</title>
        <authorList>
            <person name="Tazawa J."/>
            <person name="Kobayashi H."/>
            <person name="Tanizawa Y."/>
            <person name="Uchino A."/>
            <person name="Tanaka F."/>
            <person name="Urashima Y."/>
            <person name="Miura S."/>
            <person name="Sakamoto M."/>
            <person name="Ohkuma M."/>
            <person name="Tohno M."/>
        </authorList>
    </citation>
    <scope>NUCLEOTIDE SEQUENCE</scope>
    <source>
        <strain evidence="11">D1-1</strain>
    </source>
</reference>
<evidence type="ECO:0000313" key="12">
    <source>
        <dbReference type="Proteomes" id="UP001057868"/>
    </source>
</evidence>
<protein>
    <recommendedName>
        <fullName evidence="2">histidine kinase</fullName>
        <ecNumber evidence="2">2.7.13.3</ecNumber>
    </recommendedName>
</protein>
<evidence type="ECO:0000256" key="6">
    <source>
        <dbReference type="ARBA" id="ARBA00022777"/>
    </source>
</evidence>
<comment type="catalytic activity">
    <reaction evidence="1">
        <text>ATP + protein L-histidine = ADP + protein N-phospho-L-histidine.</text>
        <dbReference type="EC" id="2.7.13.3"/>
    </reaction>
</comment>
<dbReference type="InterPro" id="IPR005467">
    <property type="entry name" value="His_kinase_dom"/>
</dbReference>
<proteinExistence type="predicted"/>
<dbReference type="PANTHER" id="PTHR43711:SF26">
    <property type="entry name" value="SENSOR HISTIDINE KINASE RCSC"/>
    <property type="match status" value="1"/>
</dbReference>
<organism evidence="11 12">
    <name type="scientific">Clostridium folliculivorans</name>
    <dbReference type="NCBI Taxonomy" id="2886038"/>
    <lineage>
        <taxon>Bacteria</taxon>
        <taxon>Bacillati</taxon>
        <taxon>Bacillota</taxon>
        <taxon>Clostridia</taxon>
        <taxon>Eubacteriales</taxon>
        <taxon>Clostridiaceae</taxon>
        <taxon>Clostridium</taxon>
    </lineage>
</organism>
<evidence type="ECO:0000313" key="11">
    <source>
        <dbReference type="EMBL" id="GKU24609.1"/>
    </source>
</evidence>
<keyword evidence="8" id="KW-0902">Two-component regulatory system</keyword>
<evidence type="ECO:0000256" key="4">
    <source>
        <dbReference type="ARBA" id="ARBA00022679"/>
    </source>
</evidence>
<evidence type="ECO:0000256" key="8">
    <source>
        <dbReference type="ARBA" id="ARBA00023012"/>
    </source>
</evidence>
<dbReference type="InterPro" id="IPR013767">
    <property type="entry name" value="PAS_fold"/>
</dbReference>
<keyword evidence="6" id="KW-0418">Kinase</keyword>
<dbReference type="CDD" id="cd16922">
    <property type="entry name" value="HATPase_EvgS-ArcB-TorS-like"/>
    <property type="match status" value="1"/>
</dbReference>
<dbReference type="InterPro" id="IPR000014">
    <property type="entry name" value="PAS"/>
</dbReference>
<dbReference type="Gene3D" id="3.30.450.20">
    <property type="entry name" value="PAS domain"/>
    <property type="match status" value="3"/>
</dbReference>
<evidence type="ECO:0000259" key="9">
    <source>
        <dbReference type="PROSITE" id="PS50109"/>
    </source>
</evidence>
<comment type="caution">
    <text evidence="11">The sequence shown here is derived from an EMBL/GenBank/DDBJ whole genome shotgun (WGS) entry which is preliminary data.</text>
</comment>
<dbReference type="Pfam" id="PF02518">
    <property type="entry name" value="HATPase_c"/>
    <property type="match status" value="1"/>
</dbReference>
<dbReference type="InterPro" id="IPR003661">
    <property type="entry name" value="HisK_dim/P_dom"/>
</dbReference>
<keyword evidence="5" id="KW-0547">Nucleotide-binding</keyword>
<dbReference type="SMART" id="SM00091">
    <property type="entry name" value="PAS"/>
    <property type="match status" value="3"/>
</dbReference>
<keyword evidence="12" id="KW-1185">Reference proteome</keyword>